<dbReference type="EMBL" id="CM000884">
    <property type="protein sequence ID" value="KQJ84398.1"/>
    <property type="molecule type" value="Genomic_DNA"/>
</dbReference>
<dbReference type="STRING" id="15368.I1J1E7"/>
<keyword evidence="3" id="KW-1185">Reference proteome</keyword>
<dbReference type="eggNOG" id="ENOG502S42Y">
    <property type="taxonomic scope" value="Eukaryota"/>
</dbReference>
<dbReference type="AlphaFoldDB" id="I1J1E7"/>
<dbReference type="Proteomes" id="UP000008810">
    <property type="component" value="Chromosome 5"/>
</dbReference>
<evidence type="ECO:0000313" key="1">
    <source>
        <dbReference type="EMBL" id="KQJ84398.1"/>
    </source>
</evidence>
<gene>
    <name evidence="2" type="primary">LOC100839881</name>
    <name evidence="1" type="ORF">BRADI_5g20630v3</name>
</gene>
<dbReference type="HOGENOM" id="CLU_107342_1_0_1"/>
<dbReference type="PANTHER" id="PTHR37754:SF4">
    <property type="entry name" value="EF-HAND DOMAIN-CONTAINING PROTEIN"/>
    <property type="match status" value="1"/>
</dbReference>
<reference evidence="2" key="3">
    <citation type="submission" date="2018-08" db="UniProtKB">
        <authorList>
            <consortium name="EnsemblPlants"/>
        </authorList>
    </citation>
    <scope>IDENTIFICATION</scope>
    <source>
        <strain evidence="2">cv. Bd21</strain>
    </source>
</reference>
<dbReference type="EnsemblPlants" id="KQJ84398">
    <property type="protein sequence ID" value="KQJ84398"/>
    <property type="gene ID" value="BRADI_5g20630v3"/>
</dbReference>
<dbReference type="OMA" id="ILEWTSK"/>
<dbReference type="GO" id="GO:0048306">
    <property type="term" value="F:calcium-dependent protein binding"/>
    <property type="evidence" value="ECO:0000318"/>
    <property type="project" value="GO_Central"/>
</dbReference>
<sequence>MMMAQFFGRMWDRAQGKLDVIRICDKVFEELATTNTENDAKLLDINSLHIATLMVYNAINKQLVGPHKDPPCMKVVAEKIERYRTEKEVITQQELRELIMEWVSKDLPFVLVNKAAVAILAAPLLAVSAKNAGRKVPMMRDAVEKVPTPLLFAVFSAALMLLQDVRAGKQ</sequence>
<dbReference type="OrthoDB" id="644294at2759"/>
<accession>I1J1E7</accession>
<dbReference type="RefSeq" id="XP_003580467.1">
    <property type="nucleotide sequence ID" value="XM_003580419.4"/>
</dbReference>
<name>I1J1E7_BRADI</name>
<evidence type="ECO:0000313" key="3">
    <source>
        <dbReference type="Proteomes" id="UP000008810"/>
    </source>
</evidence>
<evidence type="ECO:0000313" key="2">
    <source>
        <dbReference type="EnsemblPlants" id="KQJ84398"/>
    </source>
</evidence>
<dbReference type="GeneID" id="100839881"/>
<reference evidence="1" key="2">
    <citation type="submission" date="2017-06" db="EMBL/GenBank/DDBJ databases">
        <title>WGS assembly of Brachypodium distachyon.</title>
        <authorList>
            <consortium name="The International Brachypodium Initiative"/>
            <person name="Lucas S."/>
            <person name="Harmon-Smith M."/>
            <person name="Lail K."/>
            <person name="Tice H."/>
            <person name="Grimwood J."/>
            <person name="Bruce D."/>
            <person name="Barry K."/>
            <person name="Shu S."/>
            <person name="Lindquist E."/>
            <person name="Wang M."/>
            <person name="Pitluck S."/>
            <person name="Vogel J.P."/>
            <person name="Garvin D.F."/>
            <person name="Mockler T.C."/>
            <person name="Schmutz J."/>
            <person name="Rokhsar D."/>
            <person name="Bevan M.W."/>
        </authorList>
    </citation>
    <scope>NUCLEOTIDE SEQUENCE</scope>
    <source>
        <strain evidence="1">Bd21</strain>
    </source>
</reference>
<dbReference type="KEGG" id="bdi:100839881"/>
<dbReference type="GO" id="GO:0005509">
    <property type="term" value="F:calcium ion binding"/>
    <property type="evidence" value="ECO:0000318"/>
    <property type="project" value="GO_Central"/>
</dbReference>
<organism evidence="2">
    <name type="scientific">Brachypodium distachyon</name>
    <name type="common">Purple false brome</name>
    <name type="synonym">Trachynia distachya</name>
    <dbReference type="NCBI Taxonomy" id="15368"/>
    <lineage>
        <taxon>Eukaryota</taxon>
        <taxon>Viridiplantae</taxon>
        <taxon>Streptophyta</taxon>
        <taxon>Embryophyta</taxon>
        <taxon>Tracheophyta</taxon>
        <taxon>Spermatophyta</taxon>
        <taxon>Magnoliopsida</taxon>
        <taxon>Liliopsida</taxon>
        <taxon>Poales</taxon>
        <taxon>Poaceae</taxon>
        <taxon>BOP clade</taxon>
        <taxon>Pooideae</taxon>
        <taxon>Stipodae</taxon>
        <taxon>Brachypodieae</taxon>
        <taxon>Brachypodium</taxon>
    </lineage>
</organism>
<dbReference type="PANTHER" id="PTHR37754">
    <property type="entry name" value="CALCIUM ION-BINDING PROTEIN"/>
    <property type="match status" value="1"/>
</dbReference>
<reference evidence="1 2" key="1">
    <citation type="journal article" date="2010" name="Nature">
        <title>Genome sequencing and analysis of the model grass Brachypodium distachyon.</title>
        <authorList>
            <consortium name="International Brachypodium Initiative"/>
        </authorList>
    </citation>
    <scope>NUCLEOTIDE SEQUENCE [LARGE SCALE GENOMIC DNA]</scope>
    <source>
        <strain evidence="1 2">Bd21</strain>
    </source>
</reference>
<dbReference type="Gramene" id="KQJ84398">
    <property type="protein sequence ID" value="KQJ84398"/>
    <property type="gene ID" value="BRADI_5g20630v3"/>
</dbReference>
<protein>
    <submittedName>
        <fullName evidence="1 2">Uncharacterized protein</fullName>
    </submittedName>
</protein>
<proteinExistence type="predicted"/>